<dbReference type="Proteomes" id="UP000198615">
    <property type="component" value="Unassembled WGS sequence"/>
</dbReference>
<comment type="caution">
    <text evidence="2">The sequence shown here is derived from an EMBL/GenBank/DDBJ whole genome shotgun (WGS) entry which is preliminary data.</text>
</comment>
<dbReference type="InterPro" id="IPR025309">
    <property type="entry name" value="KTSC_dom"/>
</dbReference>
<evidence type="ECO:0000259" key="1">
    <source>
        <dbReference type="Pfam" id="PF13619"/>
    </source>
</evidence>
<evidence type="ECO:0000313" key="3">
    <source>
        <dbReference type="Proteomes" id="UP000198615"/>
    </source>
</evidence>
<name>A0A8G2EYI9_9PROT</name>
<dbReference type="Pfam" id="PF13619">
    <property type="entry name" value="KTSC"/>
    <property type="match status" value="1"/>
</dbReference>
<proteinExistence type="predicted"/>
<protein>
    <submittedName>
        <fullName evidence="2">KTSC domain-containing protein</fullName>
    </submittedName>
</protein>
<dbReference type="EMBL" id="FNBW01000025">
    <property type="protein sequence ID" value="SDG57741.1"/>
    <property type="molecule type" value="Genomic_DNA"/>
</dbReference>
<evidence type="ECO:0000313" key="2">
    <source>
        <dbReference type="EMBL" id="SDG57741.1"/>
    </source>
</evidence>
<keyword evidence="3" id="KW-1185">Reference proteome</keyword>
<reference evidence="2 3" key="1">
    <citation type="submission" date="2016-10" db="EMBL/GenBank/DDBJ databases">
        <authorList>
            <person name="Varghese N."/>
            <person name="Submissions S."/>
        </authorList>
    </citation>
    <scope>NUCLEOTIDE SEQUENCE [LARGE SCALE GENOMIC DNA]</scope>
    <source>
        <strain evidence="2 3">DSM 18839</strain>
    </source>
</reference>
<feature type="domain" description="KTSC" evidence="1">
    <location>
        <begin position="7"/>
        <end position="64"/>
    </location>
</feature>
<gene>
    <name evidence="2" type="ORF">SAMN05660686_04909</name>
</gene>
<dbReference type="AlphaFoldDB" id="A0A8G2EYI9"/>
<dbReference type="RefSeq" id="WP_175474376.1">
    <property type="nucleotide sequence ID" value="NZ_FNBW01000025.1"/>
</dbReference>
<sequence>MTWMAVDSSTIARMDYDEPRRVLKIEFKNGTRYEYYDVPTNIFQQMKAAPSKGHFLAVSIKGRYRYARV</sequence>
<accession>A0A8G2EYI9</accession>
<organism evidence="2 3">
    <name type="scientific">Thalassobaculum litoreum DSM 18839</name>
    <dbReference type="NCBI Taxonomy" id="1123362"/>
    <lineage>
        <taxon>Bacteria</taxon>
        <taxon>Pseudomonadati</taxon>
        <taxon>Pseudomonadota</taxon>
        <taxon>Alphaproteobacteria</taxon>
        <taxon>Rhodospirillales</taxon>
        <taxon>Thalassobaculaceae</taxon>
        <taxon>Thalassobaculum</taxon>
    </lineage>
</organism>